<evidence type="ECO:0000259" key="1">
    <source>
        <dbReference type="PROSITE" id="PS51819"/>
    </source>
</evidence>
<accession>A0ABU0IR29</accession>
<dbReference type="CDD" id="cd07262">
    <property type="entry name" value="VOC_like"/>
    <property type="match status" value="1"/>
</dbReference>
<evidence type="ECO:0000313" key="2">
    <source>
        <dbReference type="EMBL" id="MDQ0463412.1"/>
    </source>
</evidence>
<dbReference type="PROSITE" id="PS51819">
    <property type="entry name" value="VOC"/>
    <property type="match status" value="1"/>
</dbReference>
<gene>
    <name evidence="2" type="ORF">QO010_001183</name>
</gene>
<reference evidence="2 3" key="1">
    <citation type="submission" date="2023-07" db="EMBL/GenBank/DDBJ databases">
        <title>Genomic Encyclopedia of Type Strains, Phase IV (KMG-IV): sequencing the most valuable type-strain genomes for metagenomic binning, comparative biology and taxonomic classification.</title>
        <authorList>
            <person name="Goeker M."/>
        </authorList>
    </citation>
    <scope>NUCLEOTIDE SEQUENCE [LARGE SCALE GENOMIC DNA]</scope>
    <source>
        <strain evidence="2 3">DSM 18695</strain>
    </source>
</reference>
<sequence length="125" mass="13036">MFSHIMIGTNDLDKAKTFYDAVLGTLGVPPAHVDGHRIFYMTPTGIFSVSKPINGEPACHANGGTVGFACASPEQADAWHAAGVANGGSTCEDPPGVRAGGMGKMYLAYLRDPDGNKLCGLHRMG</sequence>
<feature type="domain" description="VOC" evidence="1">
    <location>
        <begin position="1"/>
        <end position="123"/>
    </location>
</feature>
<protein>
    <submittedName>
        <fullName evidence="2">Catechol 2,3-dioxygenase-like lactoylglutathione lyase family enzyme</fullName>
    </submittedName>
</protein>
<dbReference type="EMBL" id="JAUSVS010000002">
    <property type="protein sequence ID" value="MDQ0463412.1"/>
    <property type="molecule type" value="Genomic_DNA"/>
</dbReference>
<dbReference type="InterPro" id="IPR037523">
    <property type="entry name" value="VOC_core"/>
</dbReference>
<dbReference type="SUPFAM" id="SSF54593">
    <property type="entry name" value="Glyoxalase/Bleomycin resistance protein/Dihydroxybiphenyl dioxygenase"/>
    <property type="match status" value="1"/>
</dbReference>
<comment type="caution">
    <text evidence="2">The sequence shown here is derived from an EMBL/GenBank/DDBJ whole genome shotgun (WGS) entry which is preliminary data.</text>
</comment>
<dbReference type="Pfam" id="PF00903">
    <property type="entry name" value="Glyoxalase"/>
    <property type="match status" value="1"/>
</dbReference>
<dbReference type="RefSeq" id="WP_307347303.1">
    <property type="nucleotide sequence ID" value="NZ_JAUSVS010000002.1"/>
</dbReference>
<dbReference type="InterPro" id="IPR004360">
    <property type="entry name" value="Glyas_Fos-R_dOase_dom"/>
</dbReference>
<keyword evidence="3" id="KW-1185">Reference proteome</keyword>
<dbReference type="PANTHER" id="PTHR35006:SF1">
    <property type="entry name" value="BLL2941 PROTEIN"/>
    <property type="match status" value="1"/>
</dbReference>
<dbReference type="Proteomes" id="UP001228905">
    <property type="component" value="Unassembled WGS sequence"/>
</dbReference>
<proteinExistence type="predicted"/>
<dbReference type="PANTHER" id="PTHR35006">
    <property type="entry name" value="GLYOXALASE FAMILY PROTEIN (AFU_ORTHOLOGUE AFUA_5G14830)"/>
    <property type="match status" value="1"/>
</dbReference>
<evidence type="ECO:0000313" key="3">
    <source>
        <dbReference type="Proteomes" id="UP001228905"/>
    </source>
</evidence>
<name>A0ABU0IR29_9CAUL</name>
<dbReference type="Gene3D" id="3.10.180.10">
    <property type="entry name" value="2,3-Dihydroxybiphenyl 1,2-Dioxygenase, domain 1"/>
    <property type="match status" value="1"/>
</dbReference>
<organism evidence="2 3">
    <name type="scientific">Caulobacter ginsengisoli</name>
    <dbReference type="NCBI Taxonomy" id="400775"/>
    <lineage>
        <taxon>Bacteria</taxon>
        <taxon>Pseudomonadati</taxon>
        <taxon>Pseudomonadota</taxon>
        <taxon>Alphaproteobacteria</taxon>
        <taxon>Caulobacterales</taxon>
        <taxon>Caulobacteraceae</taxon>
        <taxon>Caulobacter</taxon>
    </lineage>
</organism>
<dbReference type="InterPro" id="IPR029068">
    <property type="entry name" value="Glyas_Bleomycin-R_OHBP_Dase"/>
</dbReference>